<reference evidence="2" key="1">
    <citation type="submission" date="2022-10" db="EMBL/GenBank/DDBJ databases">
        <title>Genome assembly of Pristionchus species.</title>
        <authorList>
            <person name="Yoshida K."/>
            <person name="Sommer R.J."/>
        </authorList>
    </citation>
    <scope>NUCLEOTIDE SEQUENCE [LARGE SCALE GENOMIC DNA]</scope>
    <source>
        <strain evidence="2">RS5460</strain>
    </source>
</reference>
<dbReference type="EMBL" id="BTRK01000001">
    <property type="protein sequence ID" value="GMR33343.1"/>
    <property type="molecule type" value="Genomic_DNA"/>
</dbReference>
<proteinExistence type="predicted"/>
<sequence>IDLIGTPRLQTNVVKVIIAGLSLPTDKFASSFFSALEESKSKYVAGTLFNGIKDMICNDCLDDRFIQHAGLLLDRVFEDEFLRSS</sequence>
<organism evidence="1 2">
    <name type="scientific">Pristionchus mayeri</name>
    <dbReference type="NCBI Taxonomy" id="1317129"/>
    <lineage>
        <taxon>Eukaryota</taxon>
        <taxon>Metazoa</taxon>
        <taxon>Ecdysozoa</taxon>
        <taxon>Nematoda</taxon>
        <taxon>Chromadorea</taxon>
        <taxon>Rhabditida</taxon>
        <taxon>Rhabditina</taxon>
        <taxon>Diplogasteromorpha</taxon>
        <taxon>Diplogasteroidea</taxon>
        <taxon>Neodiplogasteridae</taxon>
        <taxon>Pristionchus</taxon>
    </lineage>
</organism>
<evidence type="ECO:0000313" key="2">
    <source>
        <dbReference type="Proteomes" id="UP001328107"/>
    </source>
</evidence>
<name>A0AAN4Z7F2_9BILA</name>
<dbReference type="AlphaFoldDB" id="A0AAN4Z7F2"/>
<protein>
    <submittedName>
        <fullName evidence="1">Uncharacterized protein</fullName>
    </submittedName>
</protein>
<gene>
    <name evidence="1" type="ORF">PMAYCL1PPCAC_03538</name>
</gene>
<keyword evidence="2" id="KW-1185">Reference proteome</keyword>
<comment type="caution">
    <text evidence="1">The sequence shown here is derived from an EMBL/GenBank/DDBJ whole genome shotgun (WGS) entry which is preliminary data.</text>
</comment>
<evidence type="ECO:0000313" key="1">
    <source>
        <dbReference type="EMBL" id="GMR33343.1"/>
    </source>
</evidence>
<accession>A0AAN4Z7F2</accession>
<dbReference type="Proteomes" id="UP001328107">
    <property type="component" value="Unassembled WGS sequence"/>
</dbReference>
<feature type="non-terminal residue" evidence="1">
    <location>
        <position position="1"/>
    </location>
</feature>